<evidence type="ECO:0000313" key="1">
    <source>
        <dbReference type="EMBL" id="GFR00004.1"/>
    </source>
</evidence>
<gene>
    <name evidence="1" type="ORF">TNCT_67351</name>
</gene>
<comment type="caution">
    <text evidence="1">The sequence shown here is derived from an EMBL/GenBank/DDBJ whole genome shotgun (WGS) entry which is preliminary data.</text>
</comment>
<evidence type="ECO:0000313" key="2">
    <source>
        <dbReference type="Proteomes" id="UP000887116"/>
    </source>
</evidence>
<keyword evidence="2" id="KW-1185">Reference proteome</keyword>
<sequence length="94" mass="9641">PGYSGSGKHPGGILIRSPSPLLLSATIGHRTGLWGRGVSSPHPCPVAENCLKEGPAQIRSRAGKASAGHSARGLSRGCVVDEDQVAFQTSKPTD</sequence>
<reference evidence="1" key="1">
    <citation type="submission" date="2020-07" db="EMBL/GenBank/DDBJ databases">
        <title>Multicomponent nature underlies the extraordinary mechanical properties of spider dragline silk.</title>
        <authorList>
            <person name="Kono N."/>
            <person name="Nakamura H."/>
            <person name="Mori M."/>
            <person name="Yoshida Y."/>
            <person name="Ohtoshi R."/>
            <person name="Malay A.D."/>
            <person name="Moran D.A.P."/>
            <person name="Tomita M."/>
            <person name="Numata K."/>
            <person name="Arakawa K."/>
        </authorList>
    </citation>
    <scope>NUCLEOTIDE SEQUENCE</scope>
</reference>
<name>A0A8X6HBN3_TRICU</name>
<accession>A0A8X6HBN3</accession>
<dbReference type="AlphaFoldDB" id="A0A8X6HBN3"/>
<feature type="non-terminal residue" evidence="1">
    <location>
        <position position="1"/>
    </location>
</feature>
<proteinExistence type="predicted"/>
<dbReference type="Proteomes" id="UP000887116">
    <property type="component" value="Unassembled WGS sequence"/>
</dbReference>
<organism evidence="1 2">
    <name type="scientific">Trichonephila clavata</name>
    <name type="common">Joro spider</name>
    <name type="synonym">Nephila clavata</name>
    <dbReference type="NCBI Taxonomy" id="2740835"/>
    <lineage>
        <taxon>Eukaryota</taxon>
        <taxon>Metazoa</taxon>
        <taxon>Ecdysozoa</taxon>
        <taxon>Arthropoda</taxon>
        <taxon>Chelicerata</taxon>
        <taxon>Arachnida</taxon>
        <taxon>Araneae</taxon>
        <taxon>Araneomorphae</taxon>
        <taxon>Entelegynae</taxon>
        <taxon>Araneoidea</taxon>
        <taxon>Nephilidae</taxon>
        <taxon>Trichonephila</taxon>
    </lineage>
</organism>
<dbReference type="EMBL" id="BMAO01005234">
    <property type="protein sequence ID" value="GFR00004.1"/>
    <property type="molecule type" value="Genomic_DNA"/>
</dbReference>
<protein>
    <submittedName>
        <fullName evidence="1">Uncharacterized protein</fullName>
    </submittedName>
</protein>